<sequence length="84" mass="9623">MSARDSTPNSENISAAPQTTEEALEGRIEQSLQTDEEKLRTYLGDTLIPLLAYGLDELERIRPPDPVLFLSHFLLRHNPRRSYQ</sequence>
<dbReference type="SMR" id="A2DXL2"/>
<dbReference type="InterPro" id="IPR007858">
    <property type="entry name" value="Dpy-30_motif"/>
</dbReference>
<feature type="region of interest" description="Disordered" evidence="4">
    <location>
        <begin position="1"/>
        <end position="29"/>
    </location>
</feature>
<dbReference type="KEGG" id="tva:4772840"/>
<dbReference type="InterPro" id="IPR049629">
    <property type="entry name" value="DPY30_SDC1_DD"/>
</dbReference>
<dbReference type="Gene3D" id="1.20.890.10">
    <property type="entry name" value="cAMP-dependent protein kinase regulatory subunit, dimerization-anchoring domain"/>
    <property type="match status" value="1"/>
</dbReference>
<dbReference type="Pfam" id="PF05186">
    <property type="entry name" value="Dpy-30"/>
    <property type="match status" value="1"/>
</dbReference>
<evidence type="ECO:0000256" key="4">
    <source>
        <dbReference type="SAM" id="MobiDB-lite"/>
    </source>
</evidence>
<evidence type="ECO:0000313" key="5">
    <source>
        <dbReference type="EMBL" id="EAY14841.1"/>
    </source>
</evidence>
<keyword evidence="3" id="KW-0539">Nucleus</keyword>
<accession>A2DXL2</accession>
<dbReference type="VEuPathDB" id="TrichDB:TVAG_411070"/>
<dbReference type="GO" id="GO:0005634">
    <property type="term" value="C:nucleus"/>
    <property type="evidence" value="ECO:0007669"/>
    <property type="project" value="UniProtKB-SubCell"/>
</dbReference>
<dbReference type="STRING" id="5722.A2DXL2"/>
<comment type="subcellular location">
    <subcellularLocation>
        <location evidence="1">Nucleus</location>
    </subcellularLocation>
</comment>
<dbReference type="InParanoid" id="A2DXL2"/>
<gene>
    <name evidence="5" type="ORF">TVAG_411070</name>
</gene>
<dbReference type="OrthoDB" id="417678at2759"/>
<dbReference type="VEuPathDB" id="TrichDB:TVAGG3_0047880"/>
<protein>
    <submittedName>
        <fullName evidence="5">Dpy-30 motif family protein</fullName>
    </submittedName>
</protein>
<reference evidence="5" key="2">
    <citation type="journal article" date="2007" name="Science">
        <title>Draft genome sequence of the sexually transmitted pathogen Trichomonas vaginalis.</title>
        <authorList>
            <person name="Carlton J.M."/>
            <person name="Hirt R.P."/>
            <person name="Silva J.C."/>
            <person name="Delcher A.L."/>
            <person name="Schatz M."/>
            <person name="Zhao Q."/>
            <person name="Wortman J.R."/>
            <person name="Bidwell S.L."/>
            <person name="Alsmark U.C.M."/>
            <person name="Besteiro S."/>
            <person name="Sicheritz-Ponten T."/>
            <person name="Noel C.J."/>
            <person name="Dacks J.B."/>
            <person name="Foster P.G."/>
            <person name="Simillion C."/>
            <person name="Van de Peer Y."/>
            <person name="Miranda-Saavedra D."/>
            <person name="Barton G.J."/>
            <person name="Westrop G.D."/>
            <person name="Mueller S."/>
            <person name="Dessi D."/>
            <person name="Fiori P.L."/>
            <person name="Ren Q."/>
            <person name="Paulsen I."/>
            <person name="Zhang H."/>
            <person name="Bastida-Corcuera F.D."/>
            <person name="Simoes-Barbosa A."/>
            <person name="Brown M.T."/>
            <person name="Hayes R.D."/>
            <person name="Mukherjee M."/>
            <person name="Okumura C.Y."/>
            <person name="Schneider R."/>
            <person name="Smith A.J."/>
            <person name="Vanacova S."/>
            <person name="Villalvazo M."/>
            <person name="Haas B.J."/>
            <person name="Pertea M."/>
            <person name="Feldblyum T.V."/>
            <person name="Utterback T.R."/>
            <person name="Shu C.L."/>
            <person name="Osoegawa K."/>
            <person name="de Jong P.J."/>
            <person name="Hrdy I."/>
            <person name="Horvathova L."/>
            <person name="Zubacova Z."/>
            <person name="Dolezal P."/>
            <person name="Malik S.B."/>
            <person name="Logsdon J.M. Jr."/>
            <person name="Henze K."/>
            <person name="Gupta A."/>
            <person name="Wang C.C."/>
            <person name="Dunne R.L."/>
            <person name="Upcroft J.A."/>
            <person name="Upcroft P."/>
            <person name="White O."/>
            <person name="Salzberg S.L."/>
            <person name="Tang P."/>
            <person name="Chiu C.-H."/>
            <person name="Lee Y.-S."/>
            <person name="Embley T.M."/>
            <person name="Coombs G.H."/>
            <person name="Mottram J.C."/>
            <person name="Tachezy J."/>
            <person name="Fraser-Liggett C.M."/>
            <person name="Johnson P.J."/>
        </authorList>
    </citation>
    <scope>NUCLEOTIDE SEQUENCE [LARGE SCALE GENOMIC DNA]</scope>
    <source>
        <strain evidence="5">G3</strain>
    </source>
</reference>
<comment type="similarity">
    <text evidence="2">Belongs to the dpy-30 family.</text>
</comment>
<organism evidence="5 6">
    <name type="scientific">Trichomonas vaginalis (strain ATCC PRA-98 / G3)</name>
    <dbReference type="NCBI Taxonomy" id="412133"/>
    <lineage>
        <taxon>Eukaryota</taxon>
        <taxon>Metamonada</taxon>
        <taxon>Parabasalia</taxon>
        <taxon>Trichomonadida</taxon>
        <taxon>Trichomonadidae</taxon>
        <taxon>Trichomonas</taxon>
    </lineage>
</organism>
<feature type="compositionally biased region" description="Polar residues" evidence="4">
    <location>
        <begin position="1"/>
        <end position="21"/>
    </location>
</feature>
<dbReference type="EMBL" id="DS113264">
    <property type="protein sequence ID" value="EAY14841.1"/>
    <property type="molecule type" value="Genomic_DNA"/>
</dbReference>
<evidence type="ECO:0000256" key="3">
    <source>
        <dbReference type="ARBA" id="ARBA00023242"/>
    </source>
</evidence>
<dbReference type="Proteomes" id="UP000001542">
    <property type="component" value="Unassembled WGS sequence"/>
</dbReference>
<keyword evidence="6" id="KW-1185">Reference proteome</keyword>
<evidence type="ECO:0000256" key="2">
    <source>
        <dbReference type="ARBA" id="ARBA00010849"/>
    </source>
</evidence>
<dbReference type="RefSeq" id="XP_001327064.1">
    <property type="nucleotide sequence ID" value="XM_001327029.1"/>
</dbReference>
<evidence type="ECO:0000313" key="6">
    <source>
        <dbReference type="Proteomes" id="UP000001542"/>
    </source>
</evidence>
<dbReference type="CDD" id="cd22965">
    <property type="entry name" value="DD_DPY30_SDC1"/>
    <property type="match status" value="1"/>
</dbReference>
<name>A2DXL2_TRIV3</name>
<dbReference type="AlphaFoldDB" id="A2DXL2"/>
<evidence type="ECO:0000256" key="1">
    <source>
        <dbReference type="ARBA" id="ARBA00004123"/>
    </source>
</evidence>
<reference evidence="5" key="1">
    <citation type="submission" date="2006-10" db="EMBL/GenBank/DDBJ databases">
        <authorList>
            <person name="Amadeo P."/>
            <person name="Zhao Q."/>
            <person name="Wortman J."/>
            <person name="Fraser-Liggett C."/>
            <person name="Carlton J."/>
        </authorList>
    </citation>
    <scope>NUCLEOTIDE SEQUENCE</scope>
    <source>
        <strain evidence="5">G3</strain>
    </source>
</reference>
<proteinExistence type="inferred from homology"/>